<gene>
    <name evidence="1" type="ORF">BOTBODRAFT_426628</name>
</gene>
<evidence type="ECO:0000313" key="2">
    <source>
        <dbReference type="Proteomes" id="UP000027195"/>
    </source>
</evidence>
<dbReference type="EMBL" id="KL198052">
    <property type="protein sequence ID" value="KDQ12203.1"/>
    <property type="molecule type" value="Genomic_DNA"/>
</dbReference>
<dbReference type="AlphaFoldDB" id="A0A067M8V5"/>
<sequence>MVAGASVRGRTGLRIGGGRTNTRIATRRGPRRAAALYRRACLVLMSAHPYVRAIACPLEQALAAACIASGLWECSRLQGFRAPCIRHAGPNGIPWYAASCRK</sequence>
<name>A0A067M8V5_BOTB1</name>
<organism evidence="1 2">
    <name type="scientific">Botryobasidium botryosum (strain FD-172 SS1)</name>
    <dbReference type="NCBI Taxonomy" id="930990"/>
    <lineage>
        <taxon>Eukaryota</taxon>
        <taxon>Fungi</taxon>
        <taxon>Dikarya</taxon>
        <taxon>Basidiomycota</taxon>
        <taxon>Agaricomycotina</taxon>
        <taxon>Agaricomycetes</taxon>
        <taxon>Cantharellales</taxon>
        <taxon>Botryobasidiaceae</taxon>
        <taxon>Botryobasidium</taxon>
    </lineage>
</organism>
<dbReference type="InParanoid" id="A0A067M8V5"/>
<protein>
    <submittedName>
        <fullName evidence="1">Uncharacterized protein</fullName>
    </submittedName>
</protein>
<evidence type="ECO:0000313" key="1">
    <source>
        <dbReference type="EMBL" id="KDQ12203.1"/>
    </source>
</evidence>
<reference evidence="2" key="1">
    <citation type="journal article" date="2014" name="Proc. Natl. Acad. Sci. U.S.A.">
        <title>Extensive sampling of basidiomycete genomes demonstrates inadequacy of the white-rot/brown-rot paradigm for wood decay fungi.</title>
        <authorList>
            <person name="Riley R."/>
            <person name="Salamov A.A."/>
            <person name="Brown D.W."/>
            <person name="Nagy L.G."/>
            <person name="Floudas D."/>
            <person name="Held B.W."/>
            <person name="Levasseur A."/>
            <person name="Lombard V."/>
            <person name="Morin E."/>
            <person name="Otillar R."/>
            <person name="Lindquist E.A."/>
            <person name="Sun H."/>
            <person name="LaButti K.M."/>
            <person name="Schmutz J."/>
            <person name="Jabbour D."/>
            <person name="Luo H."/>
            <person name="Baker S.E."/>
            <person name="Pisabarro A.G."/>
            <person name="Walton J.D."/>
            <person name="Blanchette R.A."/>
            <person name="Henrissat B."/>
            <person name="Martin F."/>
            <person name="Cullen D."/>
            <person name="Hibbett D.S."/>
            <person name="Grigoriev I.V."/>
        </authorList>
    </citation>
    <scope>NUCLEOTIDE SEQUENCE [LARGE SCALE GENOMIC DNA]</scope>
    <source>
        <strain evidence="2">FD-172 SS1</strain>
    </source>
</reference>
<accession>A0A067M8V5</accession>
<proteinExistence type="predicted"/>
<keyword evidence="2" id="KW-1185">Reference proteome</keyword>
<dbReference type="Proteomes" id="UP000027195">
    <property type="component" value="Unassembled WGS sequence"/>
</dbReference>
<dbReference type="HOGENOM" id="CLU_2277023_0_0_1"/>